<accession>A0A399RJ22</accession>
<reference evidence="2 3" key="1">
    <citation type="submission" date="2018-08" db="EMBL/GenBank/DDBJ databases">
        <title>Henriciella mobilis sp. nov., isolated from seawater.</title>
        <authorList>
            <person name="Cheng H."/>
            <person name="Wu Y.-H."/>
            <person name="Xu X.-W."/>
            <person name="Guo L.-L."/>
        </authorList>
    </citation>
    <scope>NUCLEOTIDE SEQUENCE [LARGE SCALE GENOMIC DNA]</scope>
    <source>
        <strain evidence="2 3">CCUG67844</strain>
    </source>
</reference>
<evidence type="ECO:0000313" key="2">
    <source>
        <dbReference type="EMBL" id="RIJ29745.1"/>
    </source>
</evidence>
<gene>
    <name evidence="2" type="ORF">D1222_08240</name>
</gene>
<dbReference type="Proteomes" id="UP000265845">
    <property type="component" value="Unassembled WGS sequence"/>
</dbReference>
<keyword evidence="1" id="KW-0732">Signal</keyword>
<proteinExistence type="predicted"/>
<sequence>MKHQFLKLALGLSLSFAVALPAAGDAVHDAIECEQFLVMSAGYVPRGSDAETQVKEMTSAWSTHAKLLTGEAETLTEDRAQISQALFQVMSSGDAAQQQALKTSLQRCTTRPDFETATYPDLTCARLAHYVEKASEDTIVQQEAKAAGFESAGEADKAAIAQGYVDAARRRRGPASAIKHAFFNAQPNTRVEPHHFGLFGDESEPVLAACTASMGLDE</sequence>
<organism evidence="2 3">
    <name type="scientific">Henriciella algicola</name>
    <dbReference type="NCBI Taxonomy" id="1608422"/>
    <lineage>
        <taxon>Bacteria</taxon>
        <taxon>Pseudomonadati</taxon>
        <taxon>Pseudomonadota</taxon>
        <taxon>Alphaproteobacteria</taxon>
        <taxon>Hyphomonadales</taxon>
        <taxon>Hyphomonadaceae</taxon>
        <taxon>Henriciella</taxon>
    </lineage>
</organism>
<protein>
    <submittedName>
        <fullName evidence="2">Uncharacterized protein</fullName>
    </submittedName>
</protein>
<comment type="caution">
    <text evidence="2">The sequence shown here is derived from an EMBL/GenBank/DDBJ whole genome shotgun (WGS) entry which is preliminary data.</text>
</comment>
<dbReference type="AlphaFoldDB" id="A0A399RJ22"/>
<feature type="signal peptide" evidence="1">
    <location>
        <begin position="1"/>
        <end position="22"/>
    </location>
</feature>
<feature type="chain" id="PRO_5017419448" evidence="1">
    <location>
        <begin position="23"/>
        <end position="218"/>
    </location>
</feature>
<evidence type="ECO:0000256" key="1">
    <source>
        <dbReference type="SAM" id="SignalP"/>
    </source>
</evidence>
<keyword evidence="3" id="KW-1185">Reference proteome</keyword>
<dbReference type="EMBL" id="QWGA01000005">
    <property type="protein sequence ID" value="RIJ29745.1"/>
    <property type="molecule type" value="Genomic_DNA"/>
</dbReference>
<name>A0A399RJ22_9PROT</name>
<dbReference type="RefSeq" id="WP_119453795.1">
    <property type="nucleotide sequence ID" value="NZ_QWGA01000005.1"/>
</dbReference>
<evidence type="ECO:0000313" key="3">
    <source>
        <dbReference type="Proteomes" id="UP000265845"/>
    </source>
</evidence>